<keyword evidence="4" id="KW-1185">Reference proteome</keyword>
<dbReference type="InterPro" id="IPR032675">
    <property type="entry name" value="LRR_dom_sf"/>
</dbReference>
<proteinExistence type="predicted"/>
<feature type="region of interest" description="Disordered" evidence="2">
    <location>
        <begin position="248"/>
        <end position="268"/>
    </location>
</feature>
<sequence>MSDAVEDAAGPKPLQTLCVELLCEYLDELFEQAEEIIPELPPSVKASLIAVARRQGSLDDDRLEALADEEHRVMVLHACPKITDNVAEMLAERCRRLHTLDVSECDTLSASAVCCLVKANPQLATLRCGGSKHSHKAMRIVVQEIFPRLKKLESVPAVWEDWSEEEMLGGNTSLSCIIWPGIEPRIRQQLAAECPRVRVETQVMRPASRWGSPRHSTRQSAPSDLAHTASAWNTDVPTFVSLEGETSSLSSTAGVTPHSVSTVASEGK</sequence>
<feature type="region of interest" description="Disordered" evidence="2">
    <location>
        <begin position="205"/>
        <end position="228"/>
    </location>
</feature>
<gene>
    <name evidence="3" type="ORF">CYMTET_24183</name>
</gene>
<reference evidence="3 4" key="1">
    <citation type="journal article" date="2015" name="Genome Biol. Evol.">
        <title>Comparative Genomics of a Bacterivorous Green Alga Reveals Evolutionary Causalities and Consequences of Phago-Mixotrophic Mode of Nutrition.</title>
        <authorList>
            <person name="Burns J.A."/>
            <person name="Paasch A."/>
            <person name="Narechania A."/>
            <person name="Kim E."/>
        </authorList>
    </citation>
    <scope>NUCLEOTIDE SEQUENCE [LARGE SCALE GENOMIC DNA]</scope>
    <source>
        <strain evidence="3 4">PLY_AMNH</strain>
    </source>
</reference>
<protein>
    <submittedName>
        <fullName evidence="3">Uncharacterized protein</fullName>
    </submittedName>
</protein>
<dbReference type="Proteomes" id="UP001190700">
    <property type="component" value="Unassembled WGS sequence"/>
</dbReference>
<dbReference type="EMBL" id="LGRX02012533">
    <property type="protein sequence ID" value="KAK3267250.1"/>
    <property type="molecule type" value="Genomic_DNA"/>
</dbReference>
<comment type="caution">
    <text evidence="3">The sequence shown here is derived from an EMBL/GenBank/DDBJ whole genome shotgun (WGS) entry which is preliminary data.</text>
</comment>
<dbReference type="Gene3D" id="3.80.10.10">
    <property type="entry name" value="Ribonuclease Inhibitor"/>
    <property type="match status" value="1"/>
</dbReference>
<comment type="subcellular location">
    <subcellularLocation>
        <location evidence="1">Cytoplasm</location>
        <location evidence="1">Cytoskeleton</location>
        <location evidence="1">Cilium axoneme</location>
    </subcellularLocation>
</comment>
<organism evidence="3 4">
    <name type="scientific">Cymbomonas tetramitiformis</name>
    <dbReference type="NCBI Taxonomy" id="36881"/>
    <lineage>
        <taxon>Eukaryota</taxon>
        <taxon>Viridiplantae</taxon>
        <taxon>Chlorophyta</taxon>
        <taxon>Pyramimonadophyceae</taxon>
        <taxon>Pyramimonadales</taxon>
        <taxon>Pyramimonadaceae</taxon>
        <taxon>Cymbomonas</taxon>
    </lineage>
</organism>
<name>A0AAE0FWK7_9CHLO</name>
<evidence type="ECO:0000313" key="3">
    <source>
        <dbReference type="EMBL" id="KAK3267250.1"/>
    </source>
</evidence>
<evidence type="ECO:0000313" key="4">
    <source>
        <dbReference type="Proteomes" id="UP001190700"/>
    </source>
</evidence>
<feature type="compositionally biased region" description="Polar residues" evidence="2">
    <location>
        <begin position="258"/>
        <end position="268"/>
    </location>
</feature>
<dbReference type="AlphaFoldDB" id="A0AAE0FWK7"/>
<evidence type="ECO:0000256" key="1">
    <source>
        <dbReference type="ARBA" id="ARBA00004430"/>
    </source>
</evidence>
<dbReference type="SUPFAM" id="SSF52047">
    <property type="entry name" value="RNI-like"/>
    <property type="match status" value="1"/>
</dbReference>
<dbReference type="GO" id="GO:0005930">
    <property type="term" value="C:axoneme"/>
    <property type="evidence" value="ECO:0007669"/>
    <property type="project" value="UniProtKB-SubCell"/>
</dbReference>
<accession>A0AAE0FWK7</accession>
<evidence type="ECO:0000256" key="2">
    <source>
        <dbReference type="SAM" id="MobiDB-lite"/>
    </source>
</evidence>